<dbReference type="EC" id="3.6.1.13" evidence="3"/>
<dbReference type="InterPro" id="IPR015797">
    <property type="entry name" value="NUDIX_hydrolase-like_dom_sf"/>
</dbReference>
<dbReference type="GO" id="GO:0047631">
    <property type="term" value="F:ADP-ribose diphosphatase activity"/>
    <property type="evidence" value="ECO:0007669"/>
    <property type="project" value="UniProtKB-EC"/>
</dbReference>
<dbReference type="InterPro" id="IPR020084">
    <property type="entry name" value="NUDIX_hydrolase_CS"/>
</dbReference>
<evidence type="ECO:0000256" key="1">
    <source>
        <dbReference type="ARBA" id="ARBA00022801"/>
    </source>
</evidence>
<dbReference type="PROSITE" id="PS51462">
    <property type="entry name" value="NUDIX"/>
    <property type="match status" value="1"/>
</dbReference>
<dbReference type="Proteomes" id="UP000093069">
    <property type="component" value="Chromosome I"/>
</dbReference>
<dbReference type="PROSITE" id="PS00893">
    <property type="entry name" value="NUDIX_BOX"/>
    <property type="match status" value="1"/>
</dbReference>
<dbReference type="EMBL" id="LN999010">
    <property type="protein sequence ID" value="CUX78594.1"/>
    <property type="molecule type" value="Genomic_DNA"/>
</dbReference>
<keyword evidence="1 3" id="KW-0378">Hydrolase</keyword>
<dbReference type="PRINTS" id="PR00502">
    <property type="entry name" value="NUDIXFAMILY"/>
</dbReference>
<evidence type="ECO:0000259" key="2">
    <source>
        <dbReference type="PROSITE" id="PS51462"/>
    </source>
</evidence>
<gene>
    <name evidence="3" type="ORF">CHITON_1815</name>
</gene>
<dbReference type="SUPFAM" id="SSF55811">
    <property type="entry name" value="Nudix"/>
    <property type="match status" value="1"/>
</dbReference>
<name>A0A170SSQ2_9EURY</name>
<reference evidence="4" key="1">
    <citation type="submission" date="2016-01" db="EMBL/GenBank/DDBJ databases">
        <authorList>
            <person name="Vorgias C.E."/>
        </authorList>
    </citation>
    <scope>NUCLEOTIDE SEQUENCE [LARGE SCALE GENOMIC DNA]</scope>
</reference>
<dbReference type="InterPro" id="IPR020476">
    <property type="entry name" value="Nudix_hydrolase"/>
</dbReference>
<proteinExistence type="predicted"/>
<dbReference type="STRING" id="54262.CHITON_1815"/>
<dbReference type="CDD" id="cd18873">
    <property type="entry name" value="NUDIX_NadM_like"/>
    <property type="match status" value="1"/>
</dbReference>
<dbReference type="InterPro" id="IPR000086">
    <property type="entry name" value="NUDIX_hydrolase_dom"/>
</dbReference>
<evidence type="ECO:0000313" key="3">
    <source>
        <dbReference type="EMBL" id="CUX78594.1"/>
    </source>
</evidence>
<organism evidence="3 4">
    <name type="scientific">Thermococcus chitonophagus</name>
    <dbReference type="NCBI Taxonomy" id="54262"/>
    <lineage>
        <taxon>Archaea</taxon>
        <taxon>Methanobacteriati</taxon>
        <taxon>Methanobacteriota</taxon>
        <taxon>Thermococci</taxon>
        <taxon>Thermococcales</taxon>
        <taxon>Thermococcaceae</taxon>
        <taxon>Thermococcus</taxon>
    </lineage>
</organism>
<evidence type="ECO:0000313" key="4">
    <source>
        <dbReference type="Proteomes" id="UP000093069"/>
    </source>
</evidence>
<dbReference type="PANTHER" id="PTHR43736">
    <property type="entry name" value="ADP-RIBOSE PYROPHOSPHATASE"/>
    <property type="match status" value="1"/>
</dbReference>
<dbReference type="KEGG" id="tch:CHITON_1815"/>
<dbReference type="Gene3D" id="3.90.79.10">
    <property type="entry name" value="Nucleoside Triphosphate Pyrophosphohydrolase"/>
    <property type="match status" value="1"/>
</dbReference>
<protein>
    <submittedName>
        <fullName evidence="3">ADP-ribose pyrophosphatase</fullName>
        <ecNumber evidence="3">3.6.1.13</ecNumber>
    </submittedName>
</protein>
<dbReference type="Pfam" id="PF00293">
    <property type="entry name" value="NUDIX"/>
    <property type="match status" value="1"/>
</dbReference>
<sequence length="181" mass="20404">MIGRDFPERVVKMDRYVLLIKAPKGYDITEFREKVKRIADEHGLMAEMHRCIGVTVDLVIIYNNGIVLIRRKNEPYKGYLALPGGFVEYGERVEEAAIREAKEETGLDVKLLRIVGVYSDPNRDPRGHTITIAFLAVGSGELKAGDDAGDVTVIPIKEIEEVKEKLAFDHAKIIEDALRLR</sequence>
<dbReference type="AlphaFoldDB" id="A0A170SSQ2"/>
<feature type="domain" description="Nudix hydrolase" evidence="2">
    <location>
        <begin position="47"/>
        <end position="181"/>
    </location>
</feature>
<accession>A0A170SSQ2</accession>
<dbReference type="PANTHER" id="PTHR43736:SF1">
    <property type="entry name" value="DIHYDRONEOPTERIN TRIPHOSPHATE DIPHOSPHATASE"/>
    <property type="match status" value="1"/>
</dbReference>